<comment type="caution">
    <text evidence="1">The sequence shown here is derived from an EMBL/GenBank/DDBJ whole genome shotgun (WGS) entry which is preliminary data.</text>
</comment>
<reference evidence="1" key="1">
    <citation type="journal article" date="2014" name="Front. Microbiol.">
        <title>High frequency of phylogenetically diverse reductive dehalogenase-homologous genes in deep subseafloor sedimentary metagenomes.</title>
        <authorList>
            <person name="Kawai M."/>
            <person name="Futagami T."/>
            <person name="Toyoda A."/>
            <person name="Takaki Y."/>
            <person name="Nishi S."/>
            <person name="Hori S."/>
            <person name="Arai W."/>
            <person name="Tsubouchi T."/>
            <person name="Morono Y."/>
            <person name="Uchiyama I."/>
            <person name="Ito T."/>
            <person name="Fujiyama A."/>
            <person name="Inagaki F."/>
            <person name="Takami H."/>
        </authorList>
    </citation>
    <scope>NUCLEOTIDE SEQUENCE</scope>
    <source>
        <strain evidence="1">Expedition CK06-06</strain>
    </source>
</reference>
<dbReference type="Pfam" id="PF13385">
    <property type="entry name" value="Laminin_G_3"/>
    <property type="match status" value="1"/>
</dbReference>
<gene>
    <name evidence="1" type="ORF">S01H1_47369</name>
</gene>
<name>X0X7U4_9ZZZZ</name>
<organism evidence="1">
    <name type="scientific">marine sediment metagenome</name>
    <dbReference type="NCBI Taxonomy" id="412755"/>
    <lineage>
        <taxon>unclassified sequences</taxon>
        <taxon>metagenomes</taxon>
        <taxon>ecological metagenomes</taxon>
    </lineage>
</organism>
<dbReference type="EMBL" id="BARS01030371">
    <property type="protein sequence ID" value="GAG21031.1"/>
    <property type="molecule type" value="Genomic_DNA"/>
</dbReference>
<proteinExistence type="predicted"/>
<dbReference type="SUPFAM" id="SSF49899">
    <property type="entry name" value="Concanavalin A-like lectins/glucanases"/>
    <property type="match status" value="1"/>
</dbReference>
<evidence type="ECO:0000313" key="1">
    <source>
        <dbReference type="EMBL" id="GAG21031.1"/>
    </source>
</evidence>
<dbReference type="Gene3D" id="2.60.120.200">
    <property type="match status" value="1"/>
</dbReference>
<dbReference type="AlphaFoldDB" id="X0X7U4"/>
<sequence>WQPKGRYFDGTDDYIVLPANWMPSTGTIEMWVKFDLALSHHLFSSDDNEVSIYNSAGTNILFYYDGAARITSVPDWATNTFVHLVITYARNTTGYIYTNGTELGNGAIPDTAVTNVATRLGESSSGANDYTGTMGEVRIYNRALTPLEIQHNYLATKWRYR</sequence>
<dbReference type="InterPro" id="IPR013320">
    <property type="entry name" value="ConA-like_dom_sf"/>
</dbReference>
<accession>X0X7U4</accession>
<protein>
    <recommendedName>
        <fullName evidence="2">LamG-like jellyroll fold domain-containing protein</fullName>
    </recommendedName>
</protein>
<feature type="non-terminal residue" evidence="1">
    <location>
        <position position="1"/>
    </location>
</feature>
<evidence type="ECO:0008006" key="2">
    <source>
        <dbReference type="Google" id="ProtNLM"/>
    </source>
</evidence>